<accession>A0ABQ6MBP2</accession>
<organism evidence="3 4">
    <name type="scientific">Tetraparma gracilis</name>
    <dbReference type="NCBI Taxonomy" id="2962635"/>
    <lineage>
        <taxon>Eukaryota</taxon>
        <taxon>Sar</taxon>
        <taxon>Stramenopiles</taxon>
        <taxon>Ochrophyta</taxon>
        <taxon>Bolidophyceae</taxon>
        <taxon>Parmales</taxon>
        <taxon>Triparmaceae</taxon>
        <taxon>Tetraparma</taxon>
    </lineage>
</organism>
<feature type="transmembrane region" description="Helical" evidence="1">
    <location>
        <begin position="430"/>
        <end position="451"/>
    </location>
</feature>
<dbReference type="InterPro" id="IPR025333">
    <property type="entry name" value="DUF4239"/>
</dbReference>
<feature type="transmembrane region" description="Helical" evidence="1">
    <location>
        <begin position="188"/>
        <end position="206"/>
    </location>
</feature>
<evidence type="ECO:0000313" key="3">
    <source>
        <dbReference type="EMBL" id="GMI23372.1"/>
    </source>
</evidence>
<feature type="transmembrane region" description="Helical" evidence="1">
    <location>
        <begin position="404"/>
        <end position="424"/>
    </location>
</feature>
<dbReference type="InterPro" id="IPR025924">
    <property type="entry name" value="YHYH_dom"/>
</dbReference>
<dbReference type="Proteomes" id="UP001165060">
    <property type="component" value="Unassembled WGS sequence"/>
</dbReference>
<comment type="caution">
    <text evidence="3">The sequence shown here is derived from an EMBL/GenBank/DDBJ whole genome shotgun (WGS) entry which is preliminary data.</text>
</comment>
<protein>
    <recommendedName>
        <fullName evidence="2">YHYH domain-containing protein</fullName>
    </recommendedName>
</protein>
<name>A0ABQ6MBP2_9STRA</name>
<keyword evidence="1" id="KW-1133">Transmembrane helix</keyword>
<evidence type="ECO:0000259" key="2">
    <source>
        <dbReference type="Pfam" id="PF14240"/>
    </source>
</evidence>
<gene>
    <name evidence="3" type="ORF">TeGR_g4165</name>
</gene>
<evidence type="ECO:0000313" key="4">
    <source>
        <dbReference type="Proteomes" id="UP001165060"/>
    </source>
</evidence>
<keyword evidence="1" id="KW-0472">Membrane</keyword>
<dbReference type="Pfam" id="PF14023">
    <property type="entry name" value="Bestrophin-like"/>
    <property type="match status" value="1"/>
</dbReference>
<reference evidence="3 4" key="1">
    <citation type="journal article" date="2023" name="Commun. Biol.">
        <title>Genome analysis of Parmales, the sister group of diatoms, reveals the evolutionary specialization of diatoms from phago-mixotrophs to photoautotrophs.</title>
        <authorList>
            <person name="Ban H."/>
            <person name="Sato S."/>
            <person name="Yoshikawa S."/>
            <person name="Yamada K."/>
            <person name="Nakamura Y."/>
            <person name="Ichinomiya M."/>
            <person name="Sato N."/>
            <person name="Blanc-Mathieu R."/>
            <person name="Endo H."/>
            <person name="Kuwata A."/>
            <person name="Ogata H."/>
        </authorList>
    </citation>
    <scope>NUCLEOTIDE SEQUENCE [LARGE SCALE GENOMIC DNA]</scope>
</reference>
<sequence length="511" mass="54591">MQGVSVTGVLLVGTHASGSLTYDFDSCAGHTDTGGLYHYHSAPVCVLQAMHQPTPSTGAAHLLAPTPEDAIGEWPATGAPSPVLGFALDGFPILGPYDAAGLLVTAADLDECSFDAASSQYHYTPDFPFGPTCLVGATLPDPVTSELISGSAGQCPAEGVPNFFCRGEGCKVQVTVPCEEEPPMTGDWMFMLATCCLLLNAAAVVIGRTSPSLVGGYIQIHVLETTLPAFVAFVSHGFLLEAFYDDVSAAEEQITEAANSFLAVAGITYALIISYLLDKANTKFMTITDELSTEIASTRQILQLIKTIKTSADIPAQEAKLSAMRQIKDYLGFLSDGWGKGGDQGYARAGDILYGVLPFISDLSSYTETNPYSMAVADRIIDTVKDAGMAHCKRRNTEAERIPPALWGLNGFMAFGMFLGVAVVRSGSAQFNFMMCCLGTLIIAFTSYAVADLDACYEGRIQLKRDPVDRLLQELNHLLQTFDQKGLGDTSRKMLGWENAVDMGQKVVPES</sequence>
<feature type="transmembrane region" description="Helical" evidence="1">
    <location>
        <begin position="218"/>
        <end position="240"/>
    </location>
</feature>
<evidence type="ECO:0000256" key="1">
    <source>
        <dbReference type="SAM" id="Phobius"/>
    </source>
</evidence>
<feature type="transmembrane region" description="Helical" evidence="1">
    <location>
        <begin position="260"/>
        <end position="277"/>
    </location>
</feature>
<keyword evidence="4" id="KW-1185">Reference proteome</keyword>
<dbReference type="Pfam" id="PF14240">
    <property type="entry name" value="YHYH"/>
    <property type="match status" value="1"/>
</dbReference>
<feature type="domain" description="YHYH" evidence="2">
    <location>
        <begin position="21"/>
        <end position="98"/>
    </location>
</feature>
<dbReference type="EMBL" id="BRYB01000123">
    <property type="protein sequence ID" value="GMI23372.1"/>
    <property type="molecule type" value="Genomic_DNA"/>
</dbReference>
<keyword evidence="1" id="KW-0812">Transmembrane</keyword>
<proteinExistence type="predicted"/>